<name>A0ABD0VBU3_DENTH</name>
<keyword evidence="1" id="KW-0812">Transmembrane</keyword>
<evidence type="ECO:0000313" key="2">
    <source>
        <dbReference type="EMBL" id="KAL0920106.1"/>
    </source>
</evidence>
<dbReference type="EMBL" id="JANQDX010000008">
    <property type="protein sequence ID" value="KAL0920106.1"/>
    <property type="molecule type" value="Genomic_DNA"/>
</dbReference>
<proteinExistence type="predicted"/>
<comment type="caution">
    <text evidence="2">The sequence shown here is derived from an EMBL/GenBank/DDBJ whole genome shotgun (WGS) entry which is preliminary data.</text>
</comment>
<gene>
    <name evidence="2" type="ORF">M5K25_009217</name>
</gene>
<dbReference type="AlphaFoldDB" id="A0ABD0VBU3"/>
<dbReference type="Proteomes" id="UP001552299">
    <property type="component" value="Unassembled WGS sequence"/>
</dbReference>
<organism evidence="2 3">
    <name type="scientific">Dendrobium thyrsiflorum</name>
    <name type="common">Pinecone-like raceme dendrobium</name>
    <name type="synonym">Orchid</name>
    <dbReference type="NCBI Taxonomy" id="117978"/>
    <lineage>
        <taxon>Eukaryota</taxon>
        <taxon>Viridiplantae</taxon>
        <taxon>Streptophyta</taxon>
        <taxon>Embryophyta</taxon>
        <taxon>Tracheophyta</taxon>
        <taxon>Spermatophyta</taxon>
        <taxon>Magnoliopsida</taxon>
        <taxon>Liliopsida</taxon>
        <taxon>Asparagales</taxon>
        <taxon>Orchidaceae</taxon>
        <taxon>Epidendroideae</taxon>
        <taxon>Malaxideae</taxon>
        <taxon>Dendrobiinae</taxon>
        <taxon>Dendrobium</taxon>
    </lineage>
</organism>
<sequence length="78" mass="8984">MTNSNFICKSKSRAAPVSAFKDPQKRRPKGISNARLKGYWEKKKQKSKYNCALDALLLHFYCAFIAHLLRIYCAFIAL</sequence>
<evidence type="ECO:0000313" key="3">
    <source>
        <dbReference type="Proteomes" id="UP001552299"/>
    </source>
</evidence>
<accession>A0ABD0VBU3</accession>
<protein>
    <submittedName>
        <fullName evidence="2">Uncharacterized protein</fullName>
    </submittedName>
</protein>
<keyword evidence="3" id="KW-1185">Reference proteome</keyword>
<keyword evidence="1" id="KW-1133">Transmembrane helix</keyword>
<feature type="transmembrane region" description="Helical" evidence="1">
    <location>
        <begin position="52"/>
        <end position="77"/>
    </location>
</feature>
<keyword evidence="1" id="KW-0472">Membrane</keyword>
<evidence type="ECO:0000256" key="1">
    <source>
        <dbReference type="SAM" id="Phobius"/>
    </source>
</evidence>
<reference evidence="2 3" key="1">
    <citation type="journal article" date="2024" name="Plant Biotechnol. J.">
        <title>Dendrobium thyrsiflorum genome and its molecular insights into genes involved in important horticultural traits.</title>
        <authorList>
            <person name="Chen B."/>
            <person name="Wang J.Y."/>
            <person name="Zheng P.J."/>
            <person name="Li K.L."/>
            <person name="Liang Y.M."/>
            <person name="Chen X.F."/>
            <person name="Zhang C."/>
            <person name="Zhao X."/>
            <person name="He X."/>
            <person name="Zhang G.Q."/>
            <person name="Liu Z.J."/>
            <person name="Xu Q."/>
        </authorList>
    </citation>
    <scope>NUCLEOTIDE SEQUENCE [LARGE SCALE GENOMIC DNA]</scope>
    <source>
        <strain evidence="2">GZMU011</strain>
    </source>
</reference>